<evidence type="ECO:0000313" key="1">
    <source>
        <dbReference type="EMBL" id="CAB4028604.1"/>
    </source>
</evidence>
<evidence type="ECO:0000313" key="2">
    <source>
        <dbReference type="Proteomes" id="UP001152795"/>
    </source>
</evidence>
<dbReference type="Proteomes" id="UP001152795">
    <property type="component" value="Unassembled WGS sequence"/>
</dbReference>
<proteinExistence type="predicted"/>
<sequence>MYLKNFSTNVVLTAILFIMVHVNKSVARMEKSKNLMEFLKYDDETISWLKQKRTPHKYNDPCMHKTENFVTTRSLDKSNCPLGTTCMYIPSQLKEIKCKMTSNPLNVRNKTSCGHGISGDCLDIVATITVMKIFNTTGRRQHVERNVSLNVGCACMLLSV</sequence>
<keyword evidence="2" id="KW-1185">Reference proteome</keyword>
<reference evidence="1" key="1">
    <citation type="submission" date="2020-04" db="EMBL/GenBank/DDBJ databases">
        <authorList>
            <person name="Alioto T."/>
            <person name="Alioto T."/>
            <person name="Gomez Garrido J."/>
        </authorList>
    </citation>
    <scope>NUCLEOTIDE SEQUENCE</scope>
    <source>
        <strain evidence="1">A484AB</strain>
    </source>
</reference>
<accession>A0A7D9JFI5</accession>
<dbReference type="OrthoDB" id="6009357at2759"/>
<name>A0A7D9JFI5_PARCT</name>
<gene>
    <name evidence="1" type="ORF">PACLA_8A009269</name>
</gene>
<comment type="caution">
    <text evidence="1">The sequence shown here is derived from an EMBL/GenBank/DDBJ whole genome shotgun (WGS) entry which is preliminary data.</text>
</comment>
<dbReference type="EMBL" id="CACRXK020015596">
    <property type="protein sequence ID" value="CAB4028604.1"/>
    <property type="molecule type" value="Genomic_DNA"/>
</dbReference>
<organism evidence="1 2">
    <name type="scientific">Paramuricea clavata</name>
    <name type="common">Red gorgonian</name>
    <name type="synonym">Violescent sea-whip</name>
    <dbReference type="NCBI Taxonomy" id="317549"/>
    <lineage>
        <taxon>Eukaryota</taxon>
        <taxon>Metazoa</taxon>
        <taxon>Cnidaria</taxon>
        <taxon>Anthozoa</taxon>
        <taxon>Octocorallia</taxon>
        <taxon>Malacalcyonacea</taxon>
        <taxon>Plexauridae</taxon>
        <taxon>Paramuricea</taxon>
    </lineage>
</organism>
<protein>
    <submittedName>
        <fullName evidence="1">Uncharacterized protein</fullName>
    </submittedName>
</protein>
<dbReference type="AlphaFoldDB" id="A0A7D9JFI5"/>